<protein>
    <submittedName>
        <fullName evidence="1">Fanconi anemia group F protein</fullName>
    </submittedName>
</protein>
<dbReference type="PANTHER" id="PTHR14449:SF2">
    <property type="entry name" value="FANCONI ANEMIA GROUP F PROTEIN"/>
    <property type="match status" value="1"/>
</dbReference>
<name>A0A444UH81_ACIRT</name>
<proteinExistence type="predicted"/>
<dbReference type="AlphaFoldDB" id="A0A444UH81"/>
<keyword evidence="2" id="KW-1185">Reference proteome</keyword>
<dbReference type="GO" id="GO:0036297">
    <property type="term" value="P:interstrand cross-link repair"/>
    <property type="evidence" value="ECO:0007669"/>
    <property type="project" value="InterPro"/>
</dbReference>
<evidence type="ECO:0000313" key="1">
    <source>
        <dbReference type="EMBL" id="RXM34530.1"/>
    </source>
</evidence>
<organism evidence="1 2">
    <name type="scientific">Acipenser ruthenus</name>
    <name type="common">Sterlet sturgeon</name>
    <dbReference type="NCBI Taxonomy" id="7906"/>
    <lineage>
        <taxon>Eukaryota</taxon>
        <taxon>Metazoa</taxon>
        <taxon>Chordata</taxon>
        <taxon>Craniata</taxon>
        <taxon>Vertebrata</taxon>
        <taxon>Euteleostomi</taxon>
        <taxon>Actinopterygii</taxon>
        <taxon>Chondrostei</taxon>
        <taxon>Acipenseriformes</taxon>
        <taxon>Acipenseridae</taxon>
        <taxon>Acipenser</taxon>
    </lineage>
</organism>
<dbReference type="Gene3D" id="1.25.40.490">
    <property type="match status" value="1"/>
</dbReference>
<dbReference type="InterPro" id="IPR035428">
    <property type="entry name" value="FANCF"/>
</dbReference>
<dbReference type="EMBL" id="SCEB01214578">
    <property type="protein sequence ID" value="RXM34530.1"/>
    <property type="molecule type" value="Genomic_DNA"/>
</dbReference>
<dbReference type="InterPro" id="IPR038505">
    <property type="entry name" value="FANCF_C_sf"/>
</dbReference>
<comment type="caution">
    <text evidence="1">The sequence shown here is derived from an EMBL/GenBank/DDBJ whole genome shotgun (WGS) entry which is preliminary data.</text>
</comment>
<dbReference type="Proteomes" id="UP000289886">
    <property type="component" value="Unassembled WGS sequence"/>
</dbReference>
<sequence>MESILQNLNGMAELLAVARSEYVSHWDPETVQRAFQWATYFEHLHDRFRTNTRVHKALADRLLSINESLRNTFGLYRELSFKDVGHCRGVLLASLLSNPALPKTLSDTLFARLRPCCFDTTGQRDQSDLNHLIGIARLKAASKVLSHALKLDGSTGTKPYLLLLDPETETKGEMVLKSLETWMRCPSAGPRDKLVDSLFAQLQQDKINNSSDFSKIVAAVLLAKQTSTESGAVDLALKWLLSNRCQLQTFCLGVPCALLSELAHRYPAFRCAYLELLTKWARSMEYDFSCGDWRHGSSPELNWKELVDRFMYLLEGPTLVKEATETALCALKADDGDFEVWGISVWTDLLIALKKM</sequence>
<dbReference type="GO" id="GO:0043240">
    <property type="term" value="C:Fanconi anaemia nuclear complex"/>
    <property type="evidence" value="ECO:0007669"/>
    <property type="project" value="InterPro"/>
</dbReference>
<dbReference type="Pfam" id="PF11107">
    <property type="entry name" value="FANCF"/>
    <property type="match status" value="1"/>
</dbReference>
<reference evidence="1 2" key="1">
    <citation type="submission" date="2019-01" db="EMBL/GenBank/DDBJ databases">
        <title>Draft Genome and Complete Hox-Cluster Characterization of the Sterlet Sturgeon (Acipenser ruthenus).</title>
        <authorList>
            <person name="Wei Q."/>
        </authorList>
    </citation>
    <scope>NUCLEOTIDE SEQUENCE [LARGE SCALE GENOMIC DNA]</scope>
    <source>
        <strain evidence="1">WHYD16114868_AA</strain>
        <tissue evidence="1">Blood</tissue>
    </source>
</reference>
<evidence type="ECO:0000313" key="2">
    <source>
        <dbReference type="Proteomes" id="UP000289886"/>
    </source>
</evidence>
<accession>A0A444UH81</accession>
<dbReference type="PANTHER" id="PTHR14449">
    <property type="entry name" value="FANCONI ANEMIA GROUP F PROTEIN FANCF"/>
    <property type="match status" value="1"/>
</dbReference>
<gene>
    <name evidence="1" type="ORF">EOD39_4743</name>
</gene>